<dbReference type="Pfam" id="PF02656">
    <property type="entry name" value="DUF202"/>
    <property type="match status" value="1"/>
</dbReference>
<keyword evidence="2" id="KW-1003">Cell membrane</keyword>
<dbReference type="PANTHER" id="PTHR34187:SF2">
    <property type="entry name" value="DUF202 DOMAIN-CONTAINING PROTEIN"/>
    <property type="match status" value="1"/>
</dbReference>
<dbReference type="EMBL" id="JARKIB010000009">
    <property type="protein sequence ID" value="KAJ7776218.1"/>
    <property type="molecule type" value="Genomic_DNA"/>
</dbReference>
<keyword evidence="5 6" id="KW-0472">Membrane</keyword>
<dbReference type="AlphaFoldDB" id="A0AAD7NV72"/>
<evidence type="ECO:0000256" key="4">
    <source>
        <dbReference type="ARBA" id="ARBA00022989"/>
    </source>
</evidence>
<keyword evidence="9" id="KW-1185">Reference proteome</keyword>
<dbReference type="PANTHER" id="PTHR34187">
    <property type="entry name" value="FGR18P"/>
    <property type="match status" value="1"/>
</dbReference>
<dbReference type="Proteomes" id="UP001215598">
    <property type="component" value="Unassembled WGS sequence"/>
</dbReference>
<evidence type="ECO:0000313" key="9">
    <source>
        <dbReference type="Proteomes" id="UP001215598"/>
    </source>
</evidence>
<keyword evidence="3 6" id="KW-0812">Transmembrane</keyword>
<sequence>HSGSVARDHLASERTFLAYVRTSLAIACAAIALVQLLTLSERLNQQILEPIQQLERYARPIAVVTIFLAIYVLFVGVSRYFTIQIALTEGKFPITRFPVGSIALGLAAIIASVFGLVAAESLGRT</sequence>
<evidence type="ECO:0000256" key="3">
    <source>
        <dbReference type="ARBA" id="ARBA00022692"/>
    </source>
</evidence>
<evidence type="ECO:0000259" key="7">
    <source>
        <dbReference type="Pfam" id="PF02656"/>
    </source>
</evidence>
<evidence type="ECO:0000256" key="1">
    <source>
        <dbReference type="ARBA" id="ARBA00004651"/>
    </source>
</evidence>
<proteinExistence type="predicted"/>
<feature type="transmembrane region" description="Helical" evidence="6">
    <location>
        <begin position="60"/>
        <end position="81"/>
    </location>
</feature>
<dbReference type="InterPro" id="IPR003807">
    <property type="entry name" value="DUF202"/>
</dbReference>
<feature type="transmembrane region" description="Helical" evidence="6">
    <location>
        <begin position="16"/>
        <end position="39"/>
    </location>
</feature>
<name>A0AAD7NV72_9AGAR</name>
<reference evidence="8" key="1">
    <citation type="submission" date="2023-03" db="EMBL/GenBank/DDBJ databases">
        <title>Massive genome expansion in bonnet fungi (Mycena s.s.) driven by repeated elements and novel gene families across ecological guilds.</title>
        <authorList>
            <consortium name="Lawrence Berkeley National Laboratory"/>
            <person name="Harder C.B."/>
            <person name="Miyauchi S."/>
            <person name="Viragh M."/>
            <person name="Kuo A."/>
            <person name="Thoen E."/>
            <person name="Andreopoulos B."/>
            <person name="Lu D."/>
            <person name="Skrede I."/>
            <person name="Drula E."/>
            <person name="Henrissat B."/>
            <person name="Morin E."/>
            <person name="Kohler A."/>
            <person name="Barry K."/>
            <person name="LaButti K."/>
            <person name="Morin E."/>
            <person name="Salamov A."/>
            <person name="Lipzen A."/>
            <person name="Mereny Z."/>
            <person name="Hegedus B."/>
            <person name="Baldrian P."/>
            <person name="Stursova M."/>
            <person name="Weitz H."/>
            <person name="Taylor A."/>
            <person name="Grigoriev I.V."/>
            <person name="Nagy L.G."/>
            <person name="Martin F."/>
            <person name="Kauserud H."/>
        </authorList>
    </citation>
    <scope>NUCLEOTIDE SEQUENCE</scope>
    <source>
        <strain evidence="8">CBHHK182m</strain>
    </source>
</reference>
<comment type="caution">
    <text evidence="8">The sequence shown here is derived from an EMBL/GenBank/DDBJ whole genome shotgun (WGS) entry which is preliminary data.</text>
</comment>
<evidence type="ECO:0000313" key="8">
    <source>
        <dbReference type="EMBL" id="KAJ7776218.1"/>
    </source>
</evidence>
<evidence type="ECO:0000256" key="6">
    <source>
        <dbReference type="SAM" id="Phobius"/>
    </source>
</evidence>
<gene>
    <name evidence="8" type="ORF">B0H16DRAFT_1302560</name>
</gene>
<organism evidence="8 9">
    <name type="scientific">Mycena metata</name>
    <dbReference type="NCBI Taxonomy" id="1033252"/>
    <lineage>
        <taxon>Eukaryota</taxon>
        <taxon>Fungi</taxon>
        <taxon>Dikarya</taxon>
        <taxon>Basidiomycota</taxon>
        <taxon>Agaricomycotina</taxon>
        <taxon>Agaricomycetes</taxon>
        <taxon>Agaricomycetidae</taxon>
        <taxon>Agaricales</taxon>
        <taxon>Marasmiineae</taxon>
        <taxon>Mycenaceae</taxon>
        <taxon>Mycena</taxon>
    </lineage>
</organism>
<dbReference type="InterPro" id="IPR052053">
    <property type="entry name" value="IM_YidH-like"/>
</dbReference>
<dbReference type="GO" id="GO:0005886">
    <property type="term" value="C:plasma membrane"/>
    <property type="evidence" value="ECO:0007669"/>
    <property type="project" value="UniProtKB-SubCell"/>
</dbReference>
<feature type="transmembrane region" description="Helical" evidence="6">
    <location>
        <begin position="101"/>
        <end position="119"/>
    </location>
</feature>
<comment type="subcellular location">
    <subcellularLocation>
        <location evidence="1">Cell membrane</location>
        <topology evidence="1">Multi-pass membrane protein</topology>
    </subcellularLocation>
</comment>
<evidence type="ECO:0000256" key="5">
    <source>
        <dbReference type="ARBA" id="ARBA00023136"/>
    </source>
</evidence>
<keyword evidence="4 6" id="KW-1133">Transmembrane helix</keyword>
<feature type="domain" description="DUF202" evidence="7">
    <location>
        <begin position="7"/>
        <end position="83"/>
    </location>
</feature>
<feature type="non-terminal residue" evidence="8">
    <location>
        <position position="1"/>
    </location>
</feature>
<accession>A0AAD7NV72</accession>
<protein>
    <recommendedName>
        <fullName evidence="7">DUF202 domain-containing protein</fullName>
    </recommendedName>
</protein>
<evidence type="ECO:0000256" key="2">
    <source>
        <dbReference type="ARBA" id="ARBA00022475"/>
    </source>
</evidence>